<evidence type="ECO:0000256" key="2">
    <source>
        <dbReference type="ARBA" id="ARBA00022475"/>
    </source>
</evidence>
<evidence type="ECO:0000256" key="9">
    <source>
        <dbReference type="ARBA" id="ARBA00022989"/>
    </source>
</evidence>
<dbReference type="CDD" id="cd01948">
    <property type="entry name" value="EAL"/>
    <property type="match status" value="1"/>
</dbReference>
<feature type="domain" description="EAL" evidence="16">
    <location>
        <begin position="701"/>
        <end position="955"/>
    </location>
</feature>
<keyword evidence="11 13" id="KW-0472">Membrane</keyword>
<dbReference type="SUPFAM" id="SSF141868">
    <property type="entry name" value="EAL domain-like"/>
    <property type="match status" value="1"/>
</dbReference>
<dbReference type="Pfam" id="PF00563">
    <property type="entry name" value="EAL"/>
    <property type="match status" value="1"/>
</dbReference>
<evidence type="ECO:0000256" key="3">
    <source>
        <dbReference type="ARBA" id="ARBA00022553"/>
    </source>
</evidence>
<dbReference type="Pfam" id="PF00672">
    <property type="entry name" value="HAMP"/>
    <property type="match status" value="1"/>
</dbReference>
<dbReference type="InterPro" id="IPR035965">
    <property type="entry name" value="PAS-like_dom_sf"/>
</dbReference>
<keyword evidence="9 13" id="KW-1133">Transmembrane helix</keyword>
<keyword evidence="20" id="KW-1185">Reference proteome</keyword>
<dbReference type="SUPFAM" id="SSF158472">
    <property type="entry name" value="HAMP domain-like"/>
    <property type="match status" value="1"/>
</dbReference>
<feature type="transmembrane region" description="Helical" evidence="13">
    <location>
        <begin position="7"/>
        <end position="27"/>
    </location>
</feature>
<feature type="domain" description="HAMP" evidence="17">
    <location>
        <begin position="316"/>
        <end position="368"/>
    </location>
</feature>
<dbReference type="GO" id="GO:0005524">
    <property type="term" value="F:ATP binding"/>
    <property type="evidence" value="ECO:0007669"/>
    <property type="project" value="UniProtKB-KW"/>
</dbReference>
<dbReference type="PROSITE" id="PS50112">
    <property type="entry name" value="PAS"/>
    <property type="match status" value="1"/>
</dbReference>
<evidence type="ECO:0000259" key="15">
    <source>
        <dbReference type="PROSITE" id="PS50113"/>
    </source>
</evidence>
<keyword evidence="2" id="KW-1003">Cell membrane</keyword>
<dbReference type="PROSITE" id="PS50887">
    <property type="entry name" value="GGDEF"/>
    <property type="match status" value="1"/>
</dbReference>
<dbReference type="SMART" id="SM00267">
    <property type="entry name" value="GGDEF"/>
    <property type="match status" value="1"/>
</dbReference>
<dbReference type="Gene3D" id="6.10.340.10">
    <property type="match status" value="1"/>
</dbReference>
<dbReference type="EMBL" id="FWXH01000003">
    <property type="protein sequence ID" value="SMC22077.1"/>
    <property type="molecule type" value="Genomic_DNA"/>
</dbReference>
<keyword evidence="12" id="KW-0175">Coiled coil</keyword>
<dbReference type="CDD" id="cd01949">
    <property type="entry name" value="GGDEF"/>
    <property type="match status" value="1"/>
</dbReference>
<dbReference type="PANTHER" id="PTHR44757">
    <property type="entry name" value="DIGUANYLATE CYCLASE DGCP"/>
    <property type="match status" value="1"/>
</dbReference>
<dbReference type="InterPro" id="IPR001633">
    <property type="entry name" value="EAL_dom"/>
</dbReference>
<dbReference type="PROSITE" id="PS50885">
    <property type="entry name" value="HAMP"/>
    <property type="match status" value="1"/>
</dbReference>
<proteinExistence type="predicted"/>
<comment type="subcellular location">
    <subcellularLocation>
        <location evidence="1">Cell membrane</location>
        <topology evidence="1">Multi-pass membrane protein</topology>
    </subcellularLocation>
</comment>
<reference evidence="19 20" key="1">
    <citation type="submission" date="2017-04" db="EMBL/GenBank/DDBJ databases">
        <authorList>
            <person name="Afonso C.L."/>
            <person name="Miller P.J."/>
            <person name="Scott M.A."/>
            <person name="Spackman E."/>
            <person name="Goraichik I."/>
            <person name="Dimitrov K.M."/>
            <person name="Suarez D.L."/>
            <person name="Swayne D.E."/>
        </authorList>
    </citation>
    <scope>NUCLEOTIDE SEQUENCE [LARGE SCALE GENOMIC DNA]</scope>
    <source>
        <strain evidence="19 20">DSM 12555</strain>
    </source>
</reference>
<dbReference type="Gene3D" id="3.20.20.450">
    <property type="entry name" value="EAL domain"/>
    <property type="match status" value="1"/>
</dbReference>
<evidence type="ECO:0000256" key="4">
    <source>
        <dbReference type="ARBA" id="ARBA00022679"/>
    </source>
</evidence>
<dbReference type="Pfam" id="PF02743">
    <property type="entry name" value="dCache_1"/>
    <property type="match status" value="1"/>
</dbReference>
<dbReference type="Pfam" id="PF00990">
    <property type="entry name" value="GGDEF"/>
    <property type="match status" value="1"/>
</dbReference>
<feature type="domain" description="PAS" evidence="14">
    <location>
        <begin position="401"/>
        <end position="472"/>
    </location>
</feature>
<accession>A0A1W1XDX2</accession>
<evidence type="ECO:0000256" key="13">
    <source>
        <dbReference type="SAM" id="Phobius"/>
    </source>
</evidence>
<evidence type="ECO:0000259" key="14">
    <source>
        <dbReference type="PROSITE" id="PS50112"/>
    </source>
</evidence>
<dbReference type="NCBIfam" id="TIGR00229">
    <property type="entry name" value="sensory_box"/>
    <property type="match status" value="1"/>
</dbReference>
<keyword evidence="4" id="KW-0808">Transferase</keyword>
<dbReference type="AlphaFoldDB" id="A0A1W1XDX2"/>
<dbReference type="InterPro" id="IPR000160">
    <property type="entry name" value="GGDEF_dom"/>
</dbReference>
<dbReference type="Pfam" id="PF08447">
    <property type="entry name" value="PAS_3"/>
    <property type="match status" value="1"/>
</dbReference>
<dbReference type="InterPro" id="IPR029787">
    <property type="entry name" value="Nucleotide_cyclase"/>
</dbReference>
<keyword evidence="5 13" id="KW-0812">Transmembrane</keyword>
<dbReference type="GO" id="GO:0000160">
    <property type="term" value="P:phosphorelay signal transduction system"/>
    <property type="evidence" value="ECO:0007669"/>
    <property type="project" value="UniProtKB-KW"/>
</dbReference>
<feature type="coiled-coil region" evidence="12">
    <location>
        <begin position="360"/>
        <end position="394"/>
    </location>
</feature>
<sequence>MYIKKKLPITMITLISIPMLLLCYIIYNYTYMTATKDSKEHIVQVTSVEGNALNTFINSQVKEVELSARIESVARLLKETKKSEDLKQFVYNADSLGVDKLLASRVEELNDVQHSFVCDLNGNIIADSSSEGLMLNVTDREYFKQAISGQTVISDEIKSKISNKNIIVIASPVVDEQKNIIGLYCNAIEISAFDKFIANIKIGNTGYAYLVDDNGIMIAHPDKAKLGKKVDNLVLKKVVATKSYLNQIDTKFDTYTYNGKQKYFGYTVIPKINWILAVSQNISEVNSTAELEFYFIIGITILMLIIASIISILFSKSITNPVNKLITVMNKAENGNLSETCDYNSNNELGVLSNNFNKMIKKLSNSYEELSAVYEELSATEEELRSQYEELLENQNALAISEDRFKQALDGINDVIWEWEIKTNTFFASDKWEELTGYSNKNIDISELLKIIVLDDKLETIINNYKKCIAGSQYYREELKLTTKGSEKKWALIRARIIRDNEGNPIKLTGIISDTTSIREANDKISKLAYFDSLTGIPNRTTLMSKLKDAINESVKDNKLGAVLFIDLDDFKKINDSLGHDIGDKLLKAICIEIKALLNKNEALYRLGGDEFLIIMSDVKVRKQVIDLTHAVLNIFNKYFVLDNRQVYITCSIGICIFPLDGKDKNVILKNADTAMYKAKEKGKNTFEFYSEEMSEKILKDMVIEKALRSGIEKNDFYLQYQPQVDIETGKIIGVESLVRLKNEELGFVSPGEFIPLAEKTGLIIPIGDWIMETAIAKKAEWFYKGYGDVRMSINVSSLQIQQHDFVEKVKALVEKYKINPNFMELEITESVLMESLDNNVRILQELMDIGIRTALDDFGTGYSSLNYLRTIPIDTLKIDKSFIDDICVNDKLGAIVDGIIEMAHKLGMEVVAEGIETMDQLKVMKEKKCDIIQGYVYSKPLLSDDLENLLEKGFDNPF</sequence>
<dbReference type="Gene3D" id="3.30.70.270">
    <property type="match status" value="1"/>
</dbReference>
<dbReference type="RefSeq" id="WP_084115114.1">
    <property type="nucleotide sequence ID" value="NZ_FWXH01000003.1"/>
</dbReference>
<keyword evidence="6" id="KW-0547">Nucleotide-binding</keyword>
<protein>
    <submittedName>
        <fullName evidence="19">PAS domain S-box-containing protein/diguanylate cyclase (GGDEF) domain-containing protein</fullName>
    </submittedName>
</protein>
<keyword evidence="3" id="KW-0597">Phosphoprotein</keyword>
<gene>
    <name evidence="19" type="ORF">SAMN02745134_01533</name>
</gene>
<evidence type="ECO:0000256" key="12">
    <source>
        <dbReference type="SAM" id="Coils"/>
    </source>
</evidence>
<dbReference type="InterPro" id="IPR013655">
    <property type="entry name" value="PAS_fold_3"/>
</dbReference>
<dbReference type="CDD" id="cd06225">
    <property type="entry name" value="HAMP"/>
    <property type="match status" value="1"/>
</dbReference>
<evidence type="ECO:0000259" key="17">
    <source>
        <dbReference type="PROSITE" id="PS50885"/>
    </source>
</evidence>
<dbReference type="NCBIfam" id="TIGR00254">
    <property type="entry name" value="GGDEF"/>
    <property type="match status" value="1"/>
</dbReference>
<dbReference type="InterPro" id="IPR000014">
    <property type="entry name" value="PAS"/>
</dbReference>
<dbReference type="CDD" id="cd00130">
    <property type="entry name" value="PAS"/>
    <property type="match status" value="1"/>
</dbReference>
<dbReference type="SMART" id="SM00052">
    <property type="entry name" value="EAL"/>
    <property type="match status" value="1"/>
</dbReference>
<evidence type="ECO:0000259" key="16">
    <source>
        <dbReference type="PROSITE" id="PS50883"/>
    </source>
</evidence>
<dbReference type="InterPro" id="IPR003660">
    <property type="entry name" value="HAMP_dom"/>
</dbReference>
<evidence type="ECO:0000256" key="1">
    <source>
        <dbReference type="ARBA" id="ARBA00004651"/>
    </source>
</evidence>
<keyword evidence="8" id="KW-0067">ATP-binding</keyword>
<feature type="domain" description="GGDEF" evidence="18">
    <location>
        <begin position="559"/>
        <end position="692"/>
    </location>
</feature>
<dbReference type="PANTHER" id="PTHR44757:SF2">
    <property type="entry name" value="BIOFILM ARCHITECTURE MAINTENANCE PROTEIN MBAA"/>
    <property type="match status" value="1"/>
</dbReference>
<evidence type="ECO:0000259" key="18">
    <source>
        <dbReference type="PROSITE" id="PS50887"/>
    </source>
</evidence>
<dbReference type="SMART" id="SM00304">
    <property type="entry name" value="HAMP"/>
    <property type="match status" value="1"/>
</dbReference>
<dbReference type="CDD" id="cd12912">
    <property type="entry name" value="PDC2_MCP_like"/>
    <property type="match status" value="1"/>
</dbReference>
<evidence type="ECO:0000256" key="10">
    <source>
        <dbReference type="ARBA" id="ARBA00023012"/>
    </source>
</evidence>
<dbReference type="GO" id="GO:0016301">
    <property type="term" value="F:kinase activity"/>
    <property type="evidence" value="ECO:0007669"/>
    <property type="project" value="UniProtKB-KW"/>
</dbReference>
<name>A0A1W1XDX2_9CLOT</name>
<dbReference type="OrthoDB" id="9762141at2"/>
<dbReference type="SUPFAM" id="SSF103190">
    <property type="entry name" value="Sensory domain-like"/>
    <property type="match status" value="1"/>
</dbReference>
<dbReference type="InterPro" id="IPR029151">
    <property type="entry name" value="Sensor-like_sf"/>
</dbReference>
<dbReference type="Gene3D" id="3.30.450.20">
    <property type="entry name" value="PAS domain"/>
    <property type="match status" value="2"/>
</dbReference>
<dbReference type="CDD" id="cd12914">
    <property type="entry name" value="PDC1_DGC_like"/>
    <property type="match status" value="1"/>
</dbReference>
<dbReference type="InterPro" id="IPR033479">
    <property type="entry name" value="dCache_1"/>
</dbReference>
<evidence type="ECO:0000256" key="6">
    <source>
        <dbReference type="ARBA" id="ARBA00022741"/>
    </source>
</evidence>
<evidence type="ECO:0000256" key="8">
    <source>
        <dbReference type="ARBA" id="ARBA00022840"/>
    </source>
</evidence>
<dbReference type="InterPro" id="IPR035919">
    <property type="entry name" value="EAL_sf"/>
</dbReference>
<evidence type="ECO:0000256" key="5">
    <source>
        <dbReference type="ARBA" id="ARBA00022692"/>
    </source>
</evidence>
<dbReference type="SUPFAM" id="SSF55785">
    <property type="entry name" value="PYP-like sensor domain (PAS domain)"/>
    <property type="match status" value="1"/>
</dbReference>
<feature type="domain" description="PAC" evidence="15">
    <location>
        <begin position="475"/>
        <end position="527"/>
    </location>
</feature>
<dbReference type="PROSITE" id="PS50883">
    <property type="entry name" value="EAL"/>
    <property type="match status" value="1"/>
</dbReference>
<evidence type="ECO:0000256" key="11">
    <source>
        <dbReference type="ARBA" id="ARBA00023136"/>
    </source>
</evidence>
<dbReference type="PROSITE" id="PS50113">
    <property type="entry name" value="PAC"/>
    <property type="match status" value="1"/>
</dbReference>
<dbReference type="Proteomes" id="UP000192468">
    <property type="component" value="Unassembled WGS sequence"/>
</dbReference>
<organism evidence="19 20">
    <name type="scientific">Clostridium acidisoli DSM 12555</name>
    <dbReference type="NCBI Taxonomy" id="1121291"/>
    <lineage>
        <taxon>Bacteria</taxon>
        <taxon>Bacillati</taxon>
        <taxon>Bacillota</taxon>
        <taxon>Clostridia</taxon>
        <taxon>Eubacteriales</taxon>
        <taxon>Clostridiaceae</taxon>
        <taxon>Clostridium</taxon>
    </lineage>
</organism>
<dbReference type="SUPFAM" id="SSF55073">
    <property type="entry name" value="Nucleotide cyclase"/>
    <property type="match status" value="1"/>
</dbReference>
<dbReference type="InterPro" id="IPR052155">
    <property type="entry name" value="Biofilm_reg_signaling"/>
</dbReference>
<keyword evidence="10" id="KW-0902">Two-component regulatory system</keyword>
<dbReference type="InterPro" id="IPR043128">
    <property type="entry name" value="Rev_trsase/Diguanyl_cyclase"/>
</dbReference>
<keyword evidence="7" id="KW-0418">Kinase</keyword>
<dbReference type="GO" id="GO:0005886">
    <property type="term" value="C:plasma membrane"/>
    <property type="evidence" value="ECO:0007669"/>
    <property type="project" value="UniProtKB-SubCell"/>
</dbReference>
<evidence type="ECO:0000256" key="7">
    <source>
        <dbReference type="ARBA" id="ARBA00022777"/>
    </source>
</evidence>
<evidence type="ECO:0000313" key="20">
    <source>
        <dbReference type="Proteomes" id="UP000192468"/>
    </source>
</evidence>
<evidence type="ECO:0000313" key="19">
    <source>
        <dbReference type="EMBL" id="SMC22077.1"/>
    </source>
</evidence>
<feature type="transmembrane region" description="Helical" evidence="13">
    <location>
        <begin position="293"/>
        <end position="314"/>
    </location>
</feature>
<dbReference type="STRING" id="1121291.SAMN02745134_01533"/>
<dbReference type="InterPro" id="IPR000700">
    <property type="entry name" value="PAS-assoc_C"/>
</dbReference>